<reference evidence="3" key="2">
    <citation type="submission" date="2020-09" db="EMBL/GenBank/DDBJ databases">
        <authorList>
            <person name="Sun Q."/>
            <person name="Zhou Y."/>
        </authorList>
    </citation>
    <scope>NUCLEOTIDE SEQUENCE</scope>
    <source>
        <strain evidence="3">CGMCC 1.12785</strain>
    </source>
</reference>
<evidence type="ECO:0000256" key="1">
    <source>
        <dbReference type="ARBA" id="ARBA00022763"/>
    </source>
</evidence>
<dbReference type="InterPro" id="IPR052520">
    <property type="entry name" value="ATL_DNA_repair"/>
</dbReference>
<dbReference type="InterPro" id="IPR014048">
    <property type="entry name" value="MethylDNA_cys_MeTrfase_DNA-bd"/>
</dbReference>
<dbReference type="Gene3D" id="1.10.10.10">
    <property type="entry name" value="Winged helix-like DNA-binding domain superfamily/Winged helix DNA-binding domain"/>
    <property type="match status" value="1"/>
</dbReference>
<dbReference type="Pfam" id="PF01035">
    <property type="entry name" value="DNA_binding_1"/>
    <property type="match status" value="1"/>
</dbReference>
<dbReference type="InterPro" id="IPR036217">
    <property type="entry name" value="MethylDNA_cys_MeTrfase_DNAb"/>
</dbReference>
<comment type="caution">
    <text evidence="3">The sequence shown here is derived from an EMBL/GenBank/DDBJ whole genome shotgun (WGS) entry which is preliminary data.</text>
</comment>
<protein>
    <recommendedName>
        <fullName evidence="2">Methylated-DNA-[protein]-cysteine S-methyltransferase DNA binding domain-containing protein</fullName>
    </recommendedName>
</protein>
<keyword evidence="4" id="KW-1185">Reference proteome</keyword>
<evidence type="ECO:0000313" key="4">
    <source>
        <dbReference type="Proteomes" id="UP000616114"/>
    </source>
</evidence>
<feature type="domain" description="Methylated-DNA-[protein]-cysteine S-methyltransferase DNA binding" evidence="2">
    <location>
        <begin position="23"/>
        <end position="82"/>
    </location>
</feature>
<dbReference type="RefSeq" id="WP_188549611.1">
    <property type="nucleotide sequence ID" value="NZ_BMFY01000003.1"/>
</dbReference>
<evidence type="ECO:0000259" key="2">
    <source>
        <dbReference type="Pfam" id="PF01035"/>
    </source>
</evidence>
<dbReference type="SUPFAM" id="SSF46767">
    <property type="entry name" value="Methylated DNA-protein cysteine methyltransferase, C-terminal domain"/>
    <property type="match status" value="1"/>
</dbReference>
<dbReference type="GO" id="GO:0003824">
    <property type="term" value="F:catalytic activity"/>
    <property type="evidence" value="ECO:0007669"/>
    <property type="project" value="InterPro"/>
</dbReference>
<sequence>MTSLEQPPDSAPGRDPAGFGGLVAAVVRAIPAGRVLSYGDIAELLERGGPRQVAAVMAAGAPGTAGWPWWRVVRADGSLPERLRPAALAEYRAEGTPLRAAADRPDMRRARWTPDAGELGELDRLHAALSVRRDPMDA</sequence>
<dbReference type="CDD" id="cd06445">
    <property type="entry name" value="ATase"/>
    <property type="match status" value="1"/>
</dbReference>
<accession>A0A8J2TWB3</accession>
<dbReference type="EMBL" id="BMFY01000003">
    <property type="protein sequence ID" value="GGA07434.1"/>
    <property type="molecule type" value="Genomic_DNA"/>
</dbReference>
<dbReference type="AlphaFoldDB" id="A0A8J2TWB3"/>
<gene>
    <name evidence="3" type="ORF">GCM10011333_07660</name>
</gene>
<dbReference type="Proteomes" id="UP000616114">
    <property type="component" value="Unassembled WGS sequence"/>
</dbReference>
<organism evidence="3 4">
    <name type="scientific">Sediminivirga luteola</name>
    <dbReference type="NCBI Taxonomy" id="1774748"/>
    <lineage>
        <taxon>Bacteria</taxon>
        <taxon>Bacillati</taxon>
        <taxon>Actinomycetota</taxon>
        <taxon>Actinomycetes</taxon>
        <taxon>Micrococcales</taxon>
        <taxon>Brevibacteriaceae</taxon>
        <taxon>Sediminivirga</taxon>
    </lineage>
</organism>
<dbReference type="InterPro" id="IPR036388">
    <property type="entry name" value="WH-like_DNA-bd_sf"/>
</dbReference>
<keyword evidence="1" id="KW-0227">DNA damage</keyword>
<dbReference type="GO" id="GO:0006281">
    <property type="term" value="P:DNA repair"/>
    <property type="evidence" value="ECO:0007669"/>
    <property type="project" value="InterPro"/>
</dbReference>
<evidence type="ECO:0000313" key="3">
    <source>
        <dbReference type="EMBL" id="GGA07434.1"/>
    </source>
</evidence>
<name>A0A8J2TWB3_9MICO</name>
<dbReference type="PANTHER" id="PTHR42942">
    <property type="entry name" value="6-O-METHYLGUANINE DNA METHYLTRANSFERASE"/>
    <property type="match status" value="1"/>
</dbReference>
<proteinExistence type="predicted"/>
<reference evidence="3" key="1">
    <citation type="journal article" date="2014" name="Int. J. Syst. Evol. Microbiol.">
        <title>Complete genome sequence of Corynebacterium casei LMG S-19264T (=DSM 44701T), isolated from a smear-ripened cheese.</title>
        <authorList>
            <consortium name="US DOE Joint Genome Institute (JGI-PGF)"/>
            <person name="Walter F."/>
            <person name="Albersmeier A."/>
            <person name="Kalinowski J."/>
            <person name="Ruckert C."/>
        </authorList>
    </citation>
    <scope>NUCLEOTIDE SEQUENCE</scope>
    <source>
        <strain evidence="3">CGMCC 1.12785</strain>
    </source>
</reference>
<dbReference type="PANTHER" id="PTHR42942:SF1">
    <property type="entry name" value="ALKYLTRANSFERASE-LIKE PROTEIN 1"/>
    <property type="match status" value="1"/>
</dbReference>